<organism evidence="2 3">
    <name type="scientific">Aduncisulcus paluster</name>
    <dbReference type="NCBI Taxonomy" id="2918883"/>
    <lineage>
        <taxon>Eukaryota</taxon>
        <taxon>Metamonada</taxon>
        <taxon>Carpediemonas-like organisms</taxon>
        <taxon>Aduncisulcus</taxon>
    </lineage>
</organism>
<gene>
    <name evidence="2" type="ORF">ADUPG1_012196</name>
</gene>
<reference evidence="2" key="1">
    <citation type="submission" date="2022-03" db="EMBL/GenBank/DDBJ databases">
        <title>Draft genome sequence of Aduncisulcus paluster, a free-living microaerophilic Fornicata.</title>
        <authorList>
            <person name="Yuyama I."/>
            <person name="Kume K."/>
            <person name="Tamura T."/>
            <person name="Inagaki Y."/>
            <person name="Hashimoto T."/>
        </authorList>
    </citation>
    <scope>NUCLEOTIDE SEQUENCE</scope>
    <source>
        <strain evidence="2">NY0171</strain>
    </source>
</reference>
<feature type="region of interest" description="Disordered" evidence="1">
    <location>
        <begin position="108"/>
        <end position="166"/>
    </location>
</feature>
<protein>
    <submittedName>
        <fullName evidence="2">Uncharacterized protein</fullName>
    </submittedName>
</protein>
<dbReference type="InterPro" id="IPR027421">
    <property type="entry name" value="DNA_pol_lamdba_lyase_dom_sf"/>
</dbReference>
<dbReference type="Gene3D" id="1.10.150.110">
    <property type="entry name" value="DNA polymerase beta, N-terminal domain-like"/>
    <property type="match status" value="1"/>
</dbReference>
<feature type="compositionally biased region" description="Basic and acidic residues" evidence="1">
    <location>
        <begin position="311"/>
        <end position="336"/>
    </location>
</feature>
<evidence type="ECO:0000313" key="2">
    <source>
        <dbReference type="EMBL" id="GKT22684.1"/>
    </source>
</evidence>
<feature type="compositionally biased region" description="Basic and acidic residues" evidence="1">
    <location>
        <begin position="373"/>
        <end position="385"/>
    </location>
</feature>
<proteinExistence type="predicted"/>
<comment type="caution">
    <text evidence="2">The sequence shown here is derived from an EMBL/GenBank/DDBJ whole genome shotgun (WGS) entry which is preliminary data.</text>
</comment>
<feature type="region of interest" description="Disordered" evidence="1">
    <location>
        <begin position="258"/>
        <end position="433"/>
    </location>
</feature>
<feature type="compositionally biased region" description="Basic and acidic residues" evidence="1">
    <location>
        <begin position="415"/>
        <end position="433"/>
    </location>
</feature>
<evidence type="ECO:0000313" key="3">
    <source>
        <dbReference type="Proteomes" id="UP001057375"/>
    </source>
</evidence>
<feature type="compositionally biased region" description="Basic and acidic residues" evidence="1">
    <location>
        <begin position="108"/>
        <end position="122"/>
    </location>
</feature>
<dbReference type="Proteomes" id="UP001057375">
    <property type="component" value="Unassembled WGS sequence"/>
</dbReference>
<name>A0ABQ5JZD1_9EUKA</name>
<accession>A0ABQ5JZD1</accession>
<feature type="compositionally biased region" description="Basic and acidic residues" evidence="1">
    <location>
        <begin position="258"/>
        <end position="281"/>
    </location>
</feature>
<feature type="compositionally biased region" description="Low complexity" evidence="1">
    <location>
        <begin position="146"/>
        <end position="157"/>
    </location>
</feature>
<keyword evidence="3" id="KW-1185">Reference proteome</keyword>
<sequence length="893" mass="98946">MSRKFSSLQFVPYQLNEEIAQYLRKKAKSPMISDFKRASLDRAANGVERCETRITSGKVAVKNVKGVGAKIGVVIDQIIDFIKRKEDDNGSLCDFFSVSKSSDYITTKRDEEEEDKKSHDPHLSSSPKSKQKSGEKITLGKRRSSHSTSSSSSVTVSLDAKGDGEKRSSISIPRLFSYDHAILCACSSIQTCSVGELLSLILKQTPVIKKDPKKKSIQTCVAKLRKKGYLVEKTGKVSISTSGKQIFDILHAKQKKKDIQLQKKKDKKRGAEKSESKKEISSSEIPISIQKEEEQEGEEGREGEVGEIIDDNSKDTLHVPQKGKESAHIDKDKEQFHSVLHHSTSGRIPEPSLDVCSIPIGQEYSQQKKDKKRGAEKSESKKEISSSEIPISIQKEEEQEGEEGREGEVGEIIDDNSKDTLHVPQKGKESAHIDKDKEQFHSVLHHSTSGRIPEPSLDVCSIPIGQEYSQQKKDGGDKLRSLTNRTRVTFRLVMAVDYRELGRGKLSKEAIEQCIPVCYPSIASSLTIYDFVPCLYFLSSVQISPQGHKHTSSKEKMRKARVGKMYSISSDHDETRGSRGEIGDDILEISDSPSLLVAPTVCKAIVPSEETLKHFSMLQTKSSNLFMCGKGIERKNLGDFVTSVKSGHLVSQIGQIYRSKYGGLVCIHGVKRRDISSMSMECMSVLNASLSIGVGVSFASSFDDMKLVFNSILNDAKKNIFAFVHWNESKFDPKSSGLVKIENIKCDDSEEAGLFLSFDFVHADEISFLRAEDIRKYLCVPGSPFANSFGKFFIPAEEAVEISYGRGGTSSSVQSHTDSIVSLVVRGLMGIGIDGFTAAAIHRAAGIHKTMREVLIWIKEVGQHQISQIYVPENHKSVGQASSRKIMRLFIAT</sequence>
<evidence type="ECO:0000256" key="1">
    <source>
        <dbReference type="SAM" id="MobiDB-lite"/>
    </source>
</evidence>
<dbReference type="EMBL" id="BQXS01012418">
    <property type="protein sequence ID" value="GKT22684.1"/>
    <property type="molecule type" value="Genomic_DNA"/>
</dbReference>